<dbReference type="PANTHER" id="PTHR22883:SF22">
    <property type="entry name" value="PALMITOYLTRANSFERASE ZDHHC11-RELATED"/>
    <property type="match status" value="1"/>
</dbReference>
<evidence type="ECO:0000256" key="1">
    <source>
        <dbReference type="ARBA" id="ARBA00004141"/>
    </source>
</evidence>
<comment type="subcellular location">
    <subcellularLocation>
        <location evidence="1">Membrane</location>
        <topology evidence="1">Multi-pass membrane protein</topology>
    </subcellularLocation>
</comment>
<dbReference type="InterPro" id="IPR001594">
    <property type="entry name" value="Palmitoyltrfase_DHHC"/>
</dbReference>
<accession>H0WNY8</accession>
<dbReference type="GO" id="GO:0019706">
    <property type="term" value="F:protein-cysteine S-palmitoyltransferase activity"/>
    <property type="evidence" value="ECO:0007669"/>
    <property type="project" value="UniProtKB-EC"/>
</dbReference>
<feature type="transmembrane region" description="Helical" evidence="7">
    <location>
        <begin position="73"/>
        <end position="96"/>
    </location>
</feature>
<reference evidence="10" key="3">
    <citation type="submission" date="2025-09" db="UniProtKB">
        <authorList>
            <consortium name="Ensembl"/>
        </authorList>
    </citation>
    <scope>IDENTIFICATION</scope>
</reference>
<evidence type="ECO:0000256" key="3">
    <source>
        <dbReference type="ARBA" id="ARBA00022692"/>
    </source>
</evidence>
<keyword evidence="5 7" id="KW-0472">Membrane</keyword>
<evidence type="ECO:0000256" key="6">
    <source>
        <dbReference type="ARBA" id="ARBA00023315"/>
    </source>
</evidence>
<feature type="compositionally biased region" description="Basic residues" evidence="8">
    <location>
        <begin position="278"/>
        <end position="290"/>
    </location>
</feature>
<keyword evidence="2 7" id="KW-0808">Transferase</keyword>
<dbReference type="GO" id="GO:0006612">
    <property type="term" value="P:protein targeting to membrane"/>
    <property type="evidence" value="ECO:0007669"/>
    <property type="project" value="TreeGrafter"/>
</dbReference>
<evidence type="ECO:0000256" key="5">
    <source>
        <dbReference type="ARBA" id="ARBA00023136"/>
    </source>
</evidence>
<dbReference type="PROSITE" id="PS50216">
    <property type="entry name" value="DHHC"/>
    <property type="match status" value="1"/>
</dbReference>
<keyword evidence="6 7" id="KW-0012">Acyltransferase</keyword>
<dbReference type="Pfam" id="PF01529">
    <property type="entry name" value="DHHC"/>
    <property type="match status" value="1"/>
</dbReference>
<comment type="catalytic activity">
    <reaction evidence="7">
        <text>L-cysteinyl-[protein] + hexadecanoyl-CoA = S-hexadecanoyl-L-cysteinyl-[protein] + CoA</text>
        <dbReference type="Rhea" id="RHEA:36683"/>
        <dbReference type="Rhea" id="RHEA-COMP:10131"/>
        <dbReference type="Rhea" id="RHEA-COMP:11032"/>
        <dbReference type="ChEBI" id="CHEBI:29950"/>
        <dbReference type="ChEBI" id="CHEBI:57287"/>
        <dbReference type="ChEBI" id="CHEBI:57379"/>
        <dbReference type="ChEBI" id="CHEBI:74151"/>
        <dbReference type="EC" id="2.3.1.225"/>
    </reaction>
</comment>
<dbReference type="EMBL" id="AAQR03175926">
    <property type="status" value="NOT_ANNOTATED_CDS"/>
    <property type="molecule type" value="Genomic_DNA"/>
</dbReference>
<dbReference type="GO" id="GO:0005794">
    <property type="term" value="C:Golgi apparatus"/>
    <property type="evidence" value="ECO:0007669"/>
    <property type="project" value="TreeGrafter"/>
</dbReference>
<protein>
    <recommendedName>
        <fullName evidence="7">Palmitoyltransferase</fullName>
        <ecNumber evidence="7">2.3.1.225</ecNumber>
    </recommendedName>
</protein>
<dbReference type="HOGENOM" id="CLU_020283_1_1_1"/>
<dbReference type="PANTHER" id="PTHR22883">
    <property type="entry name" value="ZINC FINGER DHHC DOMAIN CONTAINING PROTEIN"/>
    <property type="match status" value="1"/>
</dbReference>
<evidence type="ECO:0000313" key="10">
    <source>
        <dbReference type="Ensembl" id="ENSOGAP00000003574.2"/>
    </source>
</evidence>
<keyword evidence="4 7" id="KW-1133">Transmembrane helix</keyword>
<dbReference type="eggNOG" id="KOG1311">
    <property type="taxonomic scope" value="Eukaryota"/>
</dbReference>
<dbReference type="STRING" id="30611.ENSOGAP00000003574"/>
<reference evidence="11" key="1">
    <citation type="submission" date="2011-03" db="EMBL/GenBank/DDBJ databases">
        <title>Version 3 of the genome sequence of Otolemur garnettii (Bushbaby).</title>
        <authorList>
            <consortium name="The Broad Institute Genome Sequencing Platform"/>
            <person name="Di Palma F."/>
            <person name="Johnson J."/>
            <person name="Lander E.S."/>
            <person name="Lindblad-Toh K."/>
            <person name="Jaffe D.B."/>
            <person name="Gnerre S."/>
            <person name="MacCallum I."/>
            <person name="Przybylski D."/>
            <person name="Ribeiro F.J."/>
            <person name="Burton J.N."/>
            <person name="Walker B.J."/>
            <person name="Sharpe T."/>
            <person name="Hall G."/>
        </authorList>
    </citation>
    <scope>NUCLEOTIDE SEQUENCE [LARGE SCALE GENOMIC DNA]</scope>
</reference>
<feature type="transmembrane region" description="Helical" evidence="7">
    <location>
        <begin position="170"/>
        <end position="196"/>
    </location>
</feature>
<keyword evidence="3 7" id="KW-0812">Transmembrane</keyword>
<dbReference type="EMBL" id="AAQR03175927">
    <property type="status" value="NOT_ANNOTATED_CDS"/>
    <property type="molecule type" value="Genomic_DNA"/>
</dbReference>
<feature type="transmembrane region" description="Helical" evidence="7">
    <location>
        <begin position="235"/>
        <end position="264"/>
    </location>
</feature>
<sequence>APVRAPSRPSVQISAALRARAAAKLRFLRPIPRVNGWSRPLHIYQFASWADFLILAVTTFGIFIPFLHVDWQLSAYVVIGGLFLFHLVTNLIAATIDPAEANVRYKKNYLDLLPTFDRSKHEHVIQNQYCHLCEVTVSETAKHCSACNKCVTDFDHHCKWLNNCIGSRNYWFFFSSVTSASVGLVCVLAVQLYFFIRFLIDSHGLLKDAGLLVFQDSKMWPLFLPYFPVLVNTGVILFILVASVVLVIGNIIMIGHLLVFHLYLMSKRLSTFEYITQKRKKQQPKRKGGKKGSSLRMEEGAAQQ</sequence>
<evidence type="ECO:0000256" key="8">
    <source>
        <dbReference type="SAM" id="MobiDB-lite"/>
    </source>
</evidence>
<name>H0WNY8_OTOGA</name>
<dbReference type="EC" id="2.3.1.225" evidence="7"/>
<dbReference type="GO" id="GO:0005783">
    <property type="term" value="C:endoplasmic reticulum"/>
    <property type="evidence" value="ECO:0007669"/>
    <property type="project" value="TreeGrafter"/>
</dbReference>
<dbReference type="InterPro" id="IPR039859">
    <property type="entry name" value="PFA4/ZDH16/20/ERF2-like"/>
</dbReference>
<feature type="region of interest" description="Disordered" evidence="8">
    <location>
        <begin position="278"/>
        <end position="304"/>
    </location>
</feature>
<reference evidence="10" key="2">
    <citation type="submission" date="2025-08" db="UniProtKB">
        <authorList>
            <consortium name="Ensembl"/>
        </authorList>
    </citation>
    <scope>IDENTIFICATION</scope>
</reference>
<dbReference type="GO" id="GO:0016020">
    <property type="term" value="C:membrane"/>
    <property type="evidence" value="ECO:0007669"/>
    <property type="project" value="UniProtKB-SubCell"/>
</dbReference>
<comment type="similarity">
    <text evidence="7">Belongs to the DHHC palmitoyltransferase family.</text>
</comment>
<dbReference type="InParanoid" id="H0WNY8"/>
<evidence type="ECO:0000259" key="9">
    <source>
        <dbReference type="Pfam" id="PF01529"/>
    </source>
</evidence>
<dbReference type="Proteomes" id="UP000005225">
    <property type="component" value="Unassembled WGS sequence"/>
</dbReference>
<dbReference type="AlphaFoldDB" id="H0WNY8"/>
<feature type="transmembrane region" description="Helical" evidence="7">
    <location>
        <begin position="46"/>
        <end position="67"/>
    </location>
</feature>
<comment type="domain">
    <text evidence="7">The DHHC domain is required for palmitoyltransferase activity.</text>
</comment>
<dbReference type="Ensembl" id="ENSOGAT00000004016.2">
    <property type="protein sequence ID" value="ENSOGAP00000003574.2"/>
    <property type="gene ID" value="ENSOGAG00000004014.2"/>
</dbReference>
<evidence type="ECO:0000313" key="11">
    <source>
        <dbReference type="Proteomes" id="UP000005225"/>
    </source>
</evidence>
<evidence type="ECO:0000256" key="2">
    <source>
        <dbReference type="ARBA" id="ARBA00022679"/>
    </source>
</evidence>
<organism evidence="10 11">
    <name type="scientific">Otolemur garnettii</name>
    <name type="common">Small-eared galago</name>
    <name type="synonym">Garnett's greater bushbaby</name>
    <dbReference type="NCBI Taxonomy" id="30611"/>
    <lineage>
        <taxon>Eukaryota</taxon>
        <taxon>Metazoa</taxon>
        <taxon>Chordata</taxon>
        <taxon>Craniata</taxon>
        <taxon>Vertebrata</taxon>
        <taxon>Euteleostomi</taxon>
        <taxon>Mammalia</taxon>
        <taxon>Eutheria</taxon>
        <taxon>Euarchontoglires</taxon>
        <taxon>Primates</taxon>
        <taxon>Strepsirrhini</taxon>
        <taxon>Lorisiformes</taxon>
        <taxon>Galagidae</taxon>
        <taxon>Otolemur</taxon>
    </lineage>
</organism>
<dbReference type="OMA" id="ICGFVEP"/>
<evidence type="ECO:0000256" key="7">
    <source>
        <dbReference type="RuleBase" id="RU079119"/>
    </source>
</evidence>
<keyword evidence="11" id="KW-1185">Reference proteome</keyword>
<evidence type="ECO:0000256" key="4">
    <source>
        <dbReference type="ARBA" id="ARBA00022989"/>
    </source>
</evidence>
<dbReference type="FunCoup" id="H0WNY8">
    <property type="interactions" value="285"/>
</dbReference>
<proteinExistence type="inferred from homology"/>
<dbReference type="GeneTree" id="ENSGT00940000161608"/>
<feature type="domain" description="Palmitoyltransferase DHHC" evidence="9">
    <location>
        <begin position="125"/>
        <end position="277"/>
    </location>
</feature>